<sequence length="195" mass="22744">MGLNVFLTVESANTCHLVYQSDDGGIIISNDVFGLTIRQFERMFKDCLNRRKTHINWIMNLRYPDKASNEYLEYLHNCTDCNKDRLYWTENDSTENDLVKQLTETVGTEIDIRNRQLLFILHGKIWNATDVDIPQISNGSSAEGLNLPRSDVDFIFVDEVVSVTQILRNIIHPVQRTNLLWRQIRIILDLLDSDW</sequence>
<proteinExistence type="predicted"/>
<evidence type="ECO:0000313" key="1">
    <source>
        <dbReference type="EMBL" id="CAC5387855.1"/>
    </source>
</evidence>
<protein>
    <submittedName>
        <fullName evidence="1">Uncharacterized protein</fullName>
    </submittedName>
</protein>
<dbReference type="AlphaFoldDB" id="A0A6J8BV15"/>
<dbReference type="Proteomes" id="UP000507470">
    <property type="component" value="Unassembled WGS sequence"/>
</dbReference>
<name>A0A6J8BV15_MYTCO</name>
<organism evidence="1 2">
    <name type="scientific">Mytilus coruscus</name>
    <name type="common">Sea mussel</name>
    <dbReference type="NCBI Taxonomy" id="42192"/>
    <lineage>
        <taxon>Eukaryota</taxon>
        <taxon>Metazoa</taxon>
        <taxon>Spiralia</taxon>
        <taxon>Lophotrochozoa</taxon>
        <taxon>Mollusca</taxon>
        <taxon>Bivalvia</taxon>
        <taxon>Autobranchia</taxon>
        <taxon>Pteriomorphia</taxon>
        <taxon>Mytilida</taxon>
        <taxon>Mytiloidea</taxon>
        <taxon>Mytilidae</taxon>
        <taxon>Mytilinae</taxon>
        <taxon>Mytilus</taxon>
    </lineage>
</organism>
<gene>
    <name evidence="1" type="ORF">MCOR_23136</name>
</gene>
<keyword evidence="2" id="KW-1185">Reference proteome</keyword>
<evidence type="ECO:0000313" key="2">
    <source>
        <dbReference type="Proteomes" id="UP000507470"/>
    </source>
</evidence>
<dbReference type="EMBL" id="CACVKT020004055">
    <property type="protein sequence ID" value="CAC5387855.1"/>
    <property type="molecule type" value="Genomic_DNA"/>
</dbReference>
<reference evidence="1 2" key="1">
    <citation type="submission" date="2020-06" db="EMBL/GenBank/DDBJ databases">
        <authorList>
            <person name="Li R."/>
            <person name="Bekaert M."/>
        </authorList>
    </citation>
    <scope>NUCLEOTIDE SEQUENCE [LARGE SCALE GENOMIC DNA]</scope>
    <source>
        <strain evidence="2">wild</strain>
    </source>
</reference>
<accession>A0A6J8BV15</accession>